<dbReference type="Proteomes" id="UP000476696">
    <property type="component" value="Unassembled WGS sequence"/>
</dbReference>
<dbReference type="AlphaFoldDB" id="A0A6M2AX82"/>
<keyword evidence="1" id="KW-0472">Membrane</keyword>
<keyword evidence="1" id="KW-1133">Transmembrane helix</keyword>
<dbReference type="NCBIfam" id="NF033411">
    <property type="entry name" value="small_mem_YnhF"/>
    <property type="match status" value="1"/>
</dbReference>
<keyword evidence="1" id="KW-0812">Transmembrane</keyword>
<evidence type="ECO:0000256" key="1">
    <source>
        <dbReference type="SAM" id="Phobius"/>
    </source>
</evidence>
<keyword evidence="3" id="KW-1185">Reference proteome</keyword>
<comment type="caution">
    <text evidence="2">The sequence shown here is derived from an EMBL/GenBank/DDBJ whole genome shotgun (WGS) entry which is preliminary data.</text>
</comment>
<protein>
    <submittedName>
        <fullName evidence="2">YnhF family membrane protein</fullName>
    </submittedName>
</protein>
<evidence type="ECO:0000313" key="2">
    <source>
        <dbReference type="EMBL" id="NGX85545.1"/>
    </source>
</evidence>
<gene>
    <name evidence="2" type="primary">ynhF</name>
    <name evidence="2" type="ORF">GW579_00410</name>
</gene>
<sequence>MDSNLKFSLITTVCALLVIIAFSFTAVMN</sequence>
<reference evidence="2 3" key="1">
    <citation type="submission" date="2020-01" db="EMBL/GenBank/DDBJ databases">
        <authorList>
            <person name="Lee S.D."/>
        </authorList>
    </citation>
    <scope>NUCLEOTIDE SEQUENCE [LARGE SCALE GENOMIC DNA]</scope>
    <source>
        <strain evidence="2 3">Lac-M11</strain>
    </source>
</reference>
<evidence type="ECO:0000313" key="3">
    <source>
        <dbReference type="Proteomes" id="UP000476696"/>
    </source>
</evidence>
<dbReference type="EMBL" id="JAADJS010000001">
    <property type="protein sequence ID" value="NGX85545.1"/>
    <property type="molecule type" value="Genomic_DNA"/>
</dbReference>
<accession>A0A6M2AX82</accession>
<dbReference type="InterPro" id="IPR047743">
    <property type="entry name" value="YnhF-like"/>
</dbReference>
<feature type="transmembrane region" description="Helical" evidence="1">
    <location>
        <begin position="7"/>
        <end position="28"/>
    </location>
</feature>
<name>A0A6M2AX82_9GAMM</name>
<proteinExistence type="predicted"/>
<dbReference type="RefSeq" id="WP_104922526.1">
    <property type="nucleotide sequence ID" value="NZ_JAADJS010000001.1"/>
</dbReference>
<reference evidence="2 3" key="2">
    <citation type="submission" date="2020-03" db="EMBL/GenBank/DDBJ databases">
        <title>Rahnella aceri sp. nov., isoated from traditional Jeju Makgeolli.</title>
        <authorList>
            <person name="Kim I.S."/>
            <person name="Jeon D."/>
        </authorList>
    </citation>
    <scope>NUCLEOTIDE SEQUENCE [LARGE SCALE GENOMIC DNA]</scope>
    <source>
        <strain evidence="2 3">Lac-M11</strain>
    </source>
</reference>
<organism evidence="2 3">
    <name type="scientific">Rahnella contaminans</name>
    <dbReference type="NCBI Taxonomy" id="2703882"/>
    <lineage>
        <taxon>Bacteria</taxon>
        <taxon>Pseudomonadati</taxon>
        <taxon>Pseudomonadota</taxon>
        <taxon>Gammaproteobacteria</taxon>
        <taxon>Enterobacterales</taxon>
        <taxon>Yersiniaceae</taxon>
        <taxon>Rahnella</taxon>
    </lineage>
</organism>